<evidence type="ECO:0000313" key="2">
    <source>
        <dbReference type="EMBL" id="SDQ67967.1"/>
    </source>
</evidence>
<dbReference type="NCBIfam" id="TIGR03524">
    <property type="entry name" value="GldJ"/>
    <property type="match status" value="1"/>
</dbReference>
<evidence type="ECO:0000259" key="1">
    <source>
        <dbReference type="Pfam" id="PF03781"/>
    </source>
</evidence>
<name>A0A1H1CUK0_9FLAO</name>
<gene>
    <name evidence="2" type="ORF">SAMN05421664_2134</name>
</gene>
<dbReference type="GO" id="GO:0120147">
    <property type="term" value="F:formylglycine-generating oxidase activity"/>
    <property type="evidence" value="ECO:0007669"/>
    <property type="project" value="TreeGrafter"/>
</dbReference>
<dbReference type="STRING" id="311333.SAMN05421664_2134"/>
<reference evidence="3" key="1">
    <citation type="submission" date="2016-10" db="EMBL/GenBank/DDBJ databases">
        <authorList>
            <person name="Varghese N."/>
            <person name="Submissions S."/>
        </authorList>
    </citation>
    <scope>NUCLEOTIDE SEQUENCE [LARGE SCALE GENOMIC DNA]</scope>
    <source>
        <strain evidence="3">DSM 17072</strain>
    </source>
</reference>
<evidence type="ECO:0000313" key="3">
    <source>
        <dbReference type="Proteomes" id="UP000199627"/>
    </source>
</evidence>
<dbReference type="Proteomes" id="UP000199627">
    <property type="component" value="Unassembled WGS sequence"/>
</dbReference>
<dbReference type="EMBL" id="FNKL01000003">
    <property type="protein sequence ID" value="SDQ67967.1"/>
    <property type="molecule type" value="Genomic_DNA"/>
</dbReference>
<dbReference type="PANTHER" id="PTHR23150:SF19">
    <property type="entry name" value="FORMYLGLYCINE-GENERATING ENZYME"/>
    <property type="match status" value="1"/>
</dbReference>
<dbReference type="InterPro" id="IPR019865">
    <property type="entry name" value="Glid_motil-assoc_lipo_GldJ"/>
</dbReference>
<dbReference type="Gene3D" id="3.90.1580.10">
    <property type="entry name" value="paralog of FGE (formylglycine-generating enzyme)"/>
    <property type="match status" value="1"/>
</dbReference>
<dbReference type="AlphaFoldDB" id="A0A1H1CUK0"/>
<organism evidence="2 3">
    <name type="scientific">Chryseobacterium soldanellicola</name>
    <dbReference type="NCBI Taxonomy" id="311333"/>
    <lineage>
        <taxon>Bacteria</taxon>
        <taxon>Pseudomonadati</taxon>
        <taxon>Bacteroidota</taxon>
        <taxon>Flavobacteriia</taxon>
        <taxon>Flavobacteriales</taxon>
        <taxon>Weeksellaceae</taxon>
        <taxon>Chryseobacterium group</taxon>
        <taxon>Chryseobacterium</taxon>
    </lineage>
</organism>
<dbReference type="Pfam" id="PF03781">
    <property type="entry name" value="FGE-sulfatase"/>
    <property type="match status" value="1"/>
</dbReference>
<dbReference type="InterPro" id="IPR042095">
    <property type="entry name" value="SUMF_sf"/>
</dbReference>
<accession>A0A1H1CUK0</accession>
<sequence length="563" mass="64606">MLTFFKKIKSLLDLLNNLFFLCTLKIFISTMKKLQLFSLIALSSTLALTSCGGGGTNKGGGTKKFVSKTGWKPNEKQGWFFAGKQQKQKGWPGMVYVEGGTFTMGLVKDDVMHDWNNAPRRMQVSSFFIGETEITNYEYREYLTWLKYVFPPSDPSFKEIYNGALPDTLLWDNKLSRNDYNETYFRSPEFDYYPVVGVSWTQANRYCEWLSDRANEKALMQAGIIAKDLYINESNNQGGTAFNMDKFKSNDPEMQGYINEQRMQQKTGLKTTNQRLLAANRAPNAAMVTKFRLPTEVEWEYAALGMAKNREYNQYLGKKPEIELLRGTKGRDRGMFLENFKMGKGDYSGIAGWKNDGAARTSDVRQYPSNDLGIYGMYGNVAEWTADVYRPIIDEDFSDFNYYRGNMPQAVVKNGDGTYKMVDESNIKYDTLADGRLVYRNLPGQFERETISDYRNYRDGDRQSSLDYRNTSDSASSYNMYNAPKTRFIVDGGGKVILQKDTKDRTSAMSNDIRVVKGGSWQDTAYWLDPGQRRYKNQDRAYGWVGFRVAQDARGNDKARTRR</sequence>
<protein>
    <submittedName>
        <fullName evidence="2">Gliding motility-associated lipoprotein GldJ</fullName>
    </submittedName>
</protein>
<dbReference type="InterPro" id="IPR051043">
    <property type="entry name" value="Sulfatase_Mod_Factor_Kinase"/>
</dbReference>
<feature type="domain" description="Sulfatase-modifying factor enzyme-like" evidence="1">
    <location>
        <begin position="92"/>
        <end position="413"/>
    </location>
</feature>
<dbReference type="SUPFAM" id="SSF56436">
    <property type="entry name" value="C-type lectin-like"/>
    <property type="match status" value="1"/>
</dbReference>
<keyword evidence="3" id="KW-1185">Reference proteome</keyword>
<proteinExistence type="predicted"/>
<keyword evidence="2" id="KW-0449">Lipoprotein</keyword>
<dbReference type="InterPro" id="IPR016187">
    <property type="entry name" value="CTDL_fold"/>
</dbReference>
<dbReference type="PANTHER" id="PTHR23150">
    <property type="entry name" value="SULFATASE MODIFYING FACTOR 1, 2"/>
    <property type="match status" value="1"/>
</dbReference>
<dbReference type="InterPro" id="IPR005532">
    <property type="entry name" value="SUMF_dom"/>
</dbReference>